<accession>A0A4R6Y0S6</accession>
<comment type="caution">
    <text evidence="2">The sequence shown here is derived from an EMBL/GenBank/DDBJ whole genome shotgun (WGS) entry which is preliminary data.</text>
</comment>
<dbReference type="PANTHER" id="PTHR43968">
    <property type="match status" value="1"/>
</dbReference>
<dbReference type="Gene3D" id="3.40.30.10">
    <property type="entry name" value="Glutaredoxin"/>
    <property type="match status" value="1"/>
</dbReference>
<keyword evidence="3" id="KW-1185">Reference proteome</keyword>
<dbReference type="PANTHER" id="PTHR43968:SF6">
    <property type="entry name" value="GLUTATHIONE S-TRANSFERASE OMEGA"/>
    <property type="match status" value="1"/>
</dbReference>
<proteinExistence type="predicted"/>
<dbReference type="Proteomes" id="UP000294480">
    <property type="component" value="Unassembled WGS sequence"/>
</dbReference>
<dbReference type="OrthoDB" id="8634103at2"/>
<evidence type="ECO:0000313" key="2">
    <source>
        <dbReference type="EMBL" id="TDR27841.1"/>
    </source>
</evidence>
<dbReference type="GO" id="GO:0005737">
    <property type="term" value="C:cytoplasm"/>
    <property type="evidence" value="ECO:0007669"/>
    <property type="project" value="TreeGrafter"/>
</dbReference>
<dbReference type="InterPro" id="IPR004045">
    <property type="entry name" value="Glutathione_S-Trfase_N"/>
</dbReference>
<dbReference type="SUPFAM" id="SSF52833">
    <property type="entry name" value="Thioredoxin-like"/>
    <property type="match status" value="1"/>
</dbReference>
<dbReference type="InterPro" id="IPR050983">
    <property type="entry name" value="GST_Omega/HSP26"/>
</dbReference>
<name>A0A4R6Y0S6_9BURK</name>
<dbReference type="Pfam" id="PF13409">
    <property type="entry name" value="GST_N_2"/>
    <property type="match status" value="1"/>
</dbReference>
<feature type="domain" description="GST N-terminal" evidence="1">
    <location>
        <begin position="1"/>
        <end position="79"/>
    </location>
</feature>
<gene>
    <name evidence="2" type="ORF">DFR44_13712</name>
</gene>
<dbReference type="Gene3D" id="1.20.1050.10">
    <property type="match status" value="1"/>
</dbReference>
<dbReference type="AlphaFoldDB" id="A0A4R6Y0S6"/>
<dbReference type="RefSeq" id="WP_133621549.1">
    <property type="nucleotide sequence ID" value="NZ_SNZE01000037.1"/>
</dbReference>
<dbReference type="GO" id="GO:0016740">
    <property type="term" value="F:transferase activity"/>
    <property type="evidence" value="ECO:0007669"/>
    <property type="project" value="UniProtKB-KW"/>
</dbReference>
<sequence>MRLYLNDTSPFARLVLVTALEVGVKDMDLIWIDPWASPERLLALNPFSTIPTLRLNDDTALYESLIICEHLIATAEPTRSALTHTEYGNPAALQQLALGKSLMELSFRKVIMERFASDASGNILLERAHAALVRALSGLDALLEKQPSIQHASVNLPNMCLAVAVEYVRFRLNDVFDAHVGQHALTWLSAWHARSSFECTAPERLKVQPASILELRSDSV</sequence>
<dbReference type="InterPro" id="IPR036249">
    <property type="entry name" value="Thioredoxin-like_sf"/>
</dbReference>
<dbReference type="PROSITE" id="PS50404">
    <property type="entry name" value="GST_NTER"/>
    <property type="match status" value="1"/>
</dbReference>
<evidence type="ECO:0000313" key="3">
    <source>
        <dbReference type="Proteomes" id="UP000294480"/>
    </source>
</evidence>
<protein>
    <submittedName>
        <fullName evidence="2">Glutathione S-transferase</fullName>
    </submittedName>
</protein>
<organism evidence="2 3">
    <name type="scientific">Hydromonas duriensis</name>
    <dbReference type="NCBI Taxonomy" id="1527608"/>
    <lineage>
        <taxon>Bacteria</taxon>
        <taxon>Pseudomonadati</taxon>
        <taxon>Pseudomonadota</taxon>
        <taxon>Betaproteobacteria</taxon>
        <taxon>Burkholderiales</taxon>
        <taxon>Burkholderiaceae</taxon>
        <taxon>Hydromonas</taxon>
    </lineage>
</organism>
<keyword evidence="2" id="KW-0808">Transferase</keyword>
<reference evidence="2 3" key="1">
    <citation type="submission" date="2019-03" db="EMBL/GenBank/DDBJ databases">
        <title>Genomic Encyclopedia of Type Strains, Phase IV (KMG-IV): sequencing the most valuable type-strain genomes for metagenomic binning, comparative biology and taxonomic classification.</title>
        <authorList>
            <person name="Goeker M."/>
        </authorList>
    </citation>
    <scope>NUCLEOTIDE SEQUENCE [LARGE SCALE GENOMIC DNA]</scope>
    <source>
        <strain evidence="2 3">DSM 102852</strain>
    </source>
</reference>
<dbReference type="EMBL" id="SNZE01000037">
    <property type="protein sequence ID" value="TDR27841.1"/>
    <property type="molecule type" value="Genomic_DNA"/>
</dbReference>
<evidence type="ECO:0000259" key="1">
    <source>
        <dbReference type="PROSITE" id="PS50404"/>
    </source>
</evidence>